<dbReference type="EMBL" id="AZBU02000001">
    <property type="protein sequence ID" value="TMS37707.1"/>
    <property type="molecule type" value="Genomic_DNA"/>
</dbReference>
<dbReference type="PANTHER" id="PTHR11895">
    <property type="entry name" value="TRANSAMIDASE"/>
    <property type="match status" value="1"/>
</dbReference>
<sequence>MGSTSFRSFYGAVRSGLTLSEDVENDWIIPGGSSGGSAVAVQVGIARIALGSDTGGSTRNPAAFNGIFGFKPTYGLLSRHGLVPLTNSMDCPSILARSAEDCKLFLDVMKGRDSFDSTSVDTKRCVANERKSLKGLVIGIPKEYFNDVLYPSVLRALNRSALKLEAAGCIVKEVSMKYTEQSIVCYHILGECDVASNMARYDGVSYGYRQFGEKSLDAMYSSCRSQSLNDVVKNRILAGNYFLLKENREKYFEKAVRLRRLIAKDFQRVFSTDGDGVHALLTPVTSDSAASMRDWRKEQFQRDWVDDFYTQPANMAGAPAVSAPVGLCKKGRPVGVQLISNIFEDDLCLFIAGELHRMMEED</sequence>
<dbReference type="GO" id="GO:0050567">
    <property type="term" value="F:glutaminyl-tRNA synthase (glutamine-hydrolyzing) activity"/>
    <property type="evidence" value="ECO:0007669"/>
    <property type="project" value="TreeGrafter"/>
</dbReference>
<dbReference type="AlphaFoldDB" id="A0A4U8UZU6"/>
<dbReference type="Pfam" id="PF01425">
    <property type="entry name" value="Amidase"/>
    <property type="match status" value="1"/>
</dbReference>
<keyword evidence="3" id="KW-1185">Reference proteome</keyword>
<proteinExistence type="predicted"/>
<evidence type="ECO:0000313" key="2">
    <source>
        <dbReference type="EMBL" id="TMS37707.1"/>
    </source>
</evidence>
<reference evidence="2 3" key="1">
    <citation type="journal article" date="2015" name="Genome Biol.">
        <title>Comparative genomics of Steinernema reveals deeply conserved gene regulatory networks.</title>
        <authorList>
            <person name="Dillman A.R."/>
            <person name="Macchietto M."/>
            <person name="Porter C.F."/>
            <person name="Rogers A."/>
            <person name="Williams B."/>
            <person name="Antoshechkin I."/>
            <person name="Lee M.M."/>
            <person name="Goodwin Z."/>
            <person name="Lu X."/>
            <person name="Lewis E.E."/>
            <person name="Goodrich-Blair H."/>
            <person name="Stock S.P."/>
            <person name="Adams B.J."/>
            <person name="Sternberg P.W."/>
            <person name="Mortazavi A."/>
        </authorList>
    </citation>
    <scope>NUCLEOTIDE SEQUENCE [LARGE SCALE GENOMIC DNA]</scope>
    <source>
        <strain evidence="2 3">ALL</strain>
    </source>
</reference>
<dbReference type="InterPro" id="IPR000120">
    <property type="entry name" value="Amidase"/>
</dbReference>
<gene>
    <name evidence="2" type="ORF">L596_004587</name>
</gene>
<dbReference type="InterPro" id="IPR036928">
    <property type="entry name" value="AS_sf"/>
</dbReference>
<dbReference type="EMBL" id="CM016762">
    <property type="protein sequence ID" value="TMS37707.1"/>
    <property type="molecule type" value="Genomic_DNA"/>
</dbReference>
<evidence type="ECO:0000313" key="3">
    <source>
        <dbReference type="Proteomes" id="UP000298663"/>
    </source>
</evidence>
<dbReference type="InterPro" id="IPR023631">
    <property type="entry name" value="Amidase_dom"/>
</dbReference>
<protein>
    <recommendedName>
        <fullName evidence="1">Amidase domain-containing protein</fullName>
    </recommendedName>
</protein>
<dbReference type="PANTHER" id="PTHR11895:SF7">
    <property type="entry name" value="GLUTAMYL-TRNA(GLN) AMIDOTRANSFERASE SUBUNIT A, MITOCHONDRIAL"/>
    <property type="match status" value="1"/>
</dbReference>
<feature type="domain" description="Amidase" evidence="1">
    <location>
        <begin position="21"/>
        <end position="349"/>
    </location>
</feature>
<evidence type="ECO:0000259" key="1">
    <source>
        <dbReference type="Pfam" id="PF01425"/>
    </source>
</evidence>
<dbReference type="Proteomes" id="UP000298663">
    <property type="component" value="Chromosome X"/>
</dbReference>
<dbReference type="GO" id="GO:0005739">
    <property type="term" value="C:mitochondrion"/>
    <property type="evidence" value="ECO:0007669"/>
    <property type="project" value="TreeGrafter"/>
</dbReference>
<dbReference type="GO" id="GO:0070681">
    <property type="term" value="P:glutaminyl-tRNAGln biosynthesis via transamidation"/>
    <property type="evidence" value="ECO:0007669"/>
    <property type="project" value="TreeGrafter"/>
</dbReference>
<accession>A0A4U8UZU6</accession>
<dbReference type="Gene3D" id="3.90.1300.10">
    <property type="entry name" value="Amidase signature (AS) domain"/>
    <property type="match status" value="1"/>
</dbReference>
<organism evidence="2 3">
    <name type="scientific">Steinernema carpocapsae</name>
    <name type="common">Entomopathogenic nematode</name>
    <dbReference type="NCBI Taxonomy" id="34508"/>
    <lineage>
        <taxon>Eukaryota</taxon>
        <taxon>Metazoa</taxon>
        <taxon>Ecdysozoa</taxon>
        <taxon>Nematoda</taxon>
        <taxon>Chromadorea</taxon>
        <taxon>Rhabditida</taxon>
        <taxon>Tylenchina</taxon>
        <taxon>Panagrolaimomorpha</taxon>
        <taxon>Strongyloidoidea</taxon>
        <taxon>Steinernematidae</taxon>
        <taxon>Steinernema</taxon>
    </lineage>
</organism>
<dbReference type="GO" id="GO:0032543">
    <property type="term" value="P:mitochondrial translation"/>
    <property type="evidence" value="ECO:0007669"/>
    <property type="project" value="TreeGrafter"/>
</dbReference>
<comment type="caution">
    <text evidence="2">The sequence shown here is derived from an EMBL/GenBank/DDBJ whole genome shotgun (WGS) entry which is preliminary data.</text>
</comment>
<dbReference type="STRING" id="34508.A0A4U8UZU6"/>
<dbReference type="GO" id="GO:0030956">
    <property type="term" value="C:glutamyl-tRNA(Gln) amidotransferase complex"/>
    <property type="evidence" value="ECO:0007669"/>
    <property type="project" value="TreeGrafter"/>
</dbReference>
<dbReference type="OrthoDB" id="421993at2759"/>
<dbReference type="SUPFAM" id="SSF75304">
    <property type="entry name" value="Amidase signature (AS) enzymes"/>
    <property type="match status" value="1"/>
</dbReference>
<name>A0A4U8UZU6_STECR</name>
<reference evidence="2 3" key="2">
    <citation type="journal article" date="2019" name="G3 (Bethesda)">
        <title>Hybrid Assembly of the Genome of the Entomopathogenic Nematode Steinernema carpocapsae Identifies the X-Chromosome.</title>
        <authorList>
            <person name="Serra L."/>
            <person name="Macchietto M."/>
            <person name="Macias-Munoz A."/>
            <person name="McGill C.J."/>
            <person name="Rodriguez I.M."/>
            <person name="Rodriguez B."/>
            <person name="Murad R."/>
            <person name="Mortazavi A."/>
        </authorList>
    </citation>
    <scope>NUCLEOTIDE SEQUENCE [LARGE SCALE GENOMIC DNA]</scope>
    <source>
        <strain evidence="2 3">ALL</strain>
    </source>
</reference>